<dbReference type="GO" id="GO:0005537">
    <property type="term" value="F:D-mannose binding"/>
    <property type="evidence" value="ECO:0007669"/>
    <property type="project" value="TreeGrafter"/>
</dbReference>
<organism evidence="10 11">
    <name type="scientific">Tilletiopsis washingtonensis</name>
    <dbReference type="NCBI Taxonomy" id="58919"/>
    <lineage>
        <taxon>Eukaryota</taxon>
        <taxon>Fungi</taxon>
        <taxon>Dikarya</taxon>
        <taxon>Basidiomycota</taxon>
        <taxon>Ustilaginomycotina</taxon>
        <taxon>Exobasidiomycetes</taxon>
        <taxon>Entylomatales</taxon>
        <taxon>Entylomatales incertae sedis</taxon>
        <taxon>Tilletiopsis</taxon>
    </lineage>
</organism>
<keyword evidence="5 7" id="KW-0472">Membrane</keyword>
<feature type="signal peptide" evidence="8">
    <location>
        <begin position="1"/>
        <end position="29"/>
    </location>
</feature>
<dbReference type="EMBL" id="KZ819296">
    <property type="protein sequence ID" value="PWN97029.1"/>
    <property type="molecule type" value="Genomic_DNA"/>
</dbReference>
<accession>A0A316Z5Y6</accession>
<evidence type="ECO:0000256" key="5">
    <source>
        <dbReference type="ARBA" id="ARBA00023136"/>
    </source>
</evidence>
<evidence type="ECO:0000313" key="11">
    <source>
        <dbReference type="Proteomes" id="UP000245946"/>
    </source>
</evidence>
<dbReference type="InterPro" id="IPR005052">
    <property type="entry name" value="Lectin_leg"/>
</dbReference>
<dbReference type="GeneID" id="37272292"/>
<evidence type="ECO:0000256" key="2">
    <source>
        <dbReference type="ARBA" id="ARBA00022692"/>
    </source>
</evidence>
<dbReference type="GO" id="GO:0005793">
    <property type="term" value="C:endoplasmic reticulum-Golgi intermediate compartment"/>
    <property type="evidence" value="ECO:0007669"/>
    <property type="project" value="TreeGrafter"/>
</dbReference>
<feature type="region of interest" description="Disordered" evidence="6">
    <location>
        <begin position="281"/>
        <end position="320"/>
    </location>
</feature>
<evidence type="ECO:0000256" key="6">
    <source>
        <dbReference type="SAM" id="MobiDB-lite"/>
    </source>
</evidence>
<gene>
    <name evidence="10" type="ORF">FA09DRAFT_346387</name>
</gene>
<dbReference type="CDD" id="cd07308">
    <property type="entry name" value="lectin_leg-like"/>
    <property type="match status" value="1"/>
</dbReference>
<evidence type="ECO:0000256" key="8">
    <source>
        <dbReference type="SAM" id="SignalP"/>
    </source>
</evidence>
<keyword evidence="11" id="KW-1185">Reference proteome</keyword>
<comment type="subcellular location">
    <subcellularLocation>
        <location evidence="1">Membrane</location>
        <topology evidence="1">Single-pass type I membrane protein</topology>
    </subcellularLocation>
</comment>
<dbReference type="PANTHER" id="PTHR12223:SF45">
    <property type="entry name" value="RE50040P"/>
    <property type="match status" value="1"/>
</dbReference>
<feature type="transmembrane region" description="Helical" evidence="7">
    <location>
        <begin position="326"/>
        <end position="359"/>
    </location>
</feature>
<dbReference type="STRING" id="58919.A0A316Z5Y6"/>
<feature type="chain" id="PRO_5016351226" description="L-type lectin-like domain-containing protein" evidence="8">
    <location>
        <begin position="30"/>
        <end position="370"/>
    </location>
</feature>
<evidence type="ECO:0000313" key="10">
    <source>
        <dbReference type="EMBL" id="PWN97029.1"/>
    </source>
</evidence>
<evidence type="ECO:0000259" key="9">
    <source>
        <dbReference type="PROSITE" id="PS51328"/>
    </source>
</evidence>
<keyword evidence="3 8" id="KW-0732">Signal</keyword>
<keyword evidence="4 7" id="KW-1133">Transmembrane helix</keyword>
<feature type="domain" description="L-type lectin-like" evidence="9">
    <location>
        <begin position="39"/>
        <end position="264"/>
    </location>
</feature>
<proteinExistence type="predicted"/>
<evidence type="ECO:0000256" key="4">
    <source>
        <dbReference type="ARBA" id="ARBA00022989"/>
    </source>
</evidence>
<dbReference type="PANTHER" id="PTHR12223">
    <property type="entry name" value="VESICULAR MANNOSE-BINDING LECTIN"/>
    <property type="match status" value="1"/>
</dbReference>
<dbReference type="PROSITE" id="PS51328">
    <property type="entry name" value="L_LECTIN_LIKE"/>
    <property type="match status" value="1"/>
</dbReference>
<dbReference type="Gene3D" id="2.60.120.200">
    <property type="match status" value="1"/>
</dbReference>
<feature type="compositionally biased region" description="Polar residues" evidence="6">
    <location>
        <begin position="308"/>
        <end position="320"/>
    </location>
</feature>
<name>A0A316Z5Y6_9BASI</name>
<protein>
    <recommendedName>
        <fullName evidence="9">L-type lectin-like domain-containing protein</fullName>
    </recommendedName>
</protein>
<dbReference type="SUPFAM" id="SSF49899">
    <property type="entry name" value="Concanavalin A-like lectins/glucanases"/>
    <property type="match status" value="1"/>
</dbReference>
<dbReference type="GO" id="GO:0006888">
    <property type="term" value="P:endoplasmic reticulum to Golgi vesicle-mediated transport"/>
    <property type="evidence" value="ECO:0007669"/>
    <property type="project" value="TreeGrafter"/>
</dbReference>
<dbReference type="AlphaFoldDB" id="A0A316Z5Y6"/>
<dbReference type="Proteomes" id="UP000245946">
    <property type="component" value="Unassembled WGS sequence"/>
</dbReference>
<sequence>MSRVVCHALAVALALLVAAPLSVVAQVAAQNRLLKSDAIVPLRSHSLYAPYVDSNLQNKFWDFGGDAYVDTNKHIRLTQDRGSQAGWLWTRSEIQPENYEIQVEFSIDGKAAGHKPYGDGFAMWLTTERAQPGPVFGSKDYFTGLGIMFDTFANSRHPYTFPRVLAINGNGIERYNVGKDGAPQEVAGCSVSIRRAAVATKARLTYVKDVFLELALHYNEWDDWDTCFKLDNVTIPARPYLGFSAATGDVSDNHDIVSVSTSNIIYKERTAAEKKAHRLEHFPPGGAAKAGEKKKSGGWFSKKKKQADSGTPSSGTNRDTPSGPGFFAGFFSGLFSLIWFVLKWASVLGVIAGAAYGYFRWQKKKDAKRF</sequence>
<dbReference type="InterPro" id="IPR013320">
    <property type="entry name" value="ConA-like_dom_sf"/>
</dbReference>
<dbReference type="GO" id="GO:0000139">
    <property type="term" value="C:Golgi membrane"/>
    <property type="evidence" value="ECO:0007669"/>
    <property type="project" value="TreeGrafter"/>
</dbReference>
<dbReference type="OrthoDB" id="270293at2759"/>
<dbReference type="InterPro" id="IPR051136">
    <property type="entry name" value="Intracellular_Lectin-GPT"/>
</dbReference>
<dbReference type="Pfam" id="PF03388">
    <property type="entry name" value="Lectin_leg-like"/>
    <property type="match status" value="1"/>
</dbReference>
<dbReference type="GO" id="GO:0005789">
    <property type="term" value="C:endoplasmic reticulum membrane"/>
    <property type="evidence" value="ECO:0007669"/>
    <property type="project" value="TreeGrafter"/>
</dbReference>
<reference evidence="10 11" key="1">
    <citation type="journal article" date="2018" name="Mol. Biol. Evol.">
        <title>Broad Genomic Sampling Reveals a Smut Pathogenic Ancestry of the Fungal Clade Ustilaginomycotina.</title>
        <authorList>
            <person name="Kijpornyongpan T."/>
            <person name="Mondo S.J."/>
            <person name="Barry K."/>
            <person name="Sandor L."/>
            <person name="Lee J."/>
            <person name="Lipzen A."/>
            <person name="Pangilinan J."/>
            <person name="LaButti K."/>
            <person name="Hainaut M."/>
            <person name="Henrissat B."/>
            <person name="Grigoriev I.V."/>
            <person name="Spatafora J.W."/>
            <person name="Aime M.C."/>
        </authorList>
    </citation>
    <scope>NUCLEOTIDE SEQUENCE [LARGE SCALE GENOMIC DNA]</scope>
    <source>
        <strain evidence="10 11">MCA 4186</strain>
    </source>
</reference>
<dbReference type="GO" id="GO:0030134">
    <property type="term" value="C:COPII-coated ER to Golgi transport vesicle"/>
    <property type="evidence" value="ECO:0007669"/>
    <property type="project" value="TreeGrafter"/>
</dbReference>
<dbReference type="RefSeq" id="XP_025597308.1">
    <property type="nucleotide sequence ID" value="XM_025744748.1"/>
</dbReference>
<evidence type="ECO:0000256" key="7">
    <source>
        <dbReference type="SAM" id="Phobius"/>
    </source>
</evidence>
<evidence type="ECO:0000256" key="1">
    <source>
        <dbReference type="ARBA" id="ARBA00004479"/>
    </source>
</evidence>
<evidence type="ECO:0000256" key="3">
    <source>
        <dbReference type="ARBA" id="ARBA00022729"/>
    </source>
</evidence>
<keyword evidence="2 7" id="KW-0812">Transmembrane</keyword>